<evidence type="ECO:0000313" key="2">
    <source>
        <dbReference type="Proteomes" id="UP000597444"/>
    </source>
</evidence>
<dbReference type="AlphaFoldDB" id="A0A8J3N7I6"/>
<accession>A0A8J3N7I6</accession>
<dbReference type="Proteomes" id="UP000597444">
    <property type="component" value="Unassembled WGS sequence"/>
</dbReference>
<dbReference type="RefSeq" id="WP_220209354.1">
    <property type="nucleotide sequence ID" value="NZ_BNJK01000002.1"/>
</dbReference>
<reference evidence="1" key="1">
    <citation type="submission" date="2020-10" db="EMBL/GenBank/DDBJ databases">
        <title>Taxonomic study of unclassified bacteria belonging to the class Ktedonobacteria.</title>
        <authorList>
            <person name="Yabe S."/>
            <person name="Wang C.M."/>
            <person name="Zheng Y."/>
            <person name="Sakai Y."/>
            <person name="Cavaletti L."/>
            <person name="Monciardini P."/>
            <person name="Donadio S."/>
        </authorList>
    </citation>
    <scope>NUCLEOTIDE SEQUENCE</scope>
    <source>
        <strain evidence="1">ID150040</strain>
    </source>
</reference>
<organism evidence="1 2">
    <name type="scientific">Reticulibacter mediterranei</name>
    <dbReference type="NCBI Taxonomy" id="2778369"/>
    <lineage>
        <taxon>Bacteria</taxon>
        <taxon>Bacillati</taxon>
        <taxon>Chloroflexota</taxon>
        <taxon>Ktedonobacteria</taxon>
        <taxon>Ktedonobacterales</taxon>
        <taxon>Reticulibacteraceae</taxon>
        <taxon>Reticulibacter</taxon>
    </lineage>
</organism>
<name>A0A8J3N7I6_9CHLR</name>
<evidence type="ECO:0000313" key="1">
    <source>
        <dbReference type="EMBL" id="GHO98648.1"/>
    </source>
</evidence>
<sequence>MDSLPFQKRLASLKRKTRRNTFAHHAYEILVRETYHVHSLDDLQEAVERRGAHWQRCALWDLPGSQVYLHVSATVKRLFSET</sequence>
<comment type="caution">
    <text evidence="1">The sequence shown here is derived from an EMBL/GenBank/DDBJ whole genome shotgun (WGS) entry which is preliminary data.</text>
</comment>
<dbReference type="EMBL" id="BNJK01000002">
    <property type="protein sequence ID" value="GHO98648.1"/>
    <property type="molecule type" value="Genomic_DNA"/>
</dbReference>
<keyword evidence="2" id="KW-1185">Reference proteome</keyword>
<proteinExistence type="predicted"/>
<gene>
    <name evidence="1" type="ORF">KSF_086960</name>
</gene>
<protein>
    <submittedName>
        <fullName evidence="1">Uncharacterized protein</fullName>
    </submittedName>
</protein>